<dbReference type="PANTHER" id="PTHR12415">
    <property type="entry name" value="TYROSYL-DNA PHOSPHODIESTERASE 1"/>
    <property type="match status" value="1"/>
</dbReference>
<evidence type="ECO:0000256" key="3">
    <source>
        <dbReference type="ARBA" id="ARBA00022722"/>
    </source>
</evidence>
<feature type="region of interest" description="Disordered" evidence="12">
    <location>
        <begin position="1012"/>
        <end position="1031"/>
    </location>
</feature>
<dbReference type="AlphaFoldDB" id="A0A7C8RFF1"/>
<comment type="caution">
    <text evidence="14">The sequence shown here is derived from an EMBL/GenBank/DDBJ whole genome shotgun (WGS) entry which is preliminary data.</text>
</comment>
<dbReference type="GO" id="GO:0003697">
    <property type="term" value="F:single-stranded DNA binding"/>
    <property type="evidence" value="ECO:0007669"/>
    <property type="project" value="TreeGrafter"/>
</dbReference>
<gene>
    <name evidence="14" type="ORF">TWF970_007413</name>
</gene>
<evidence type="ECO:0000256" key="5">
    <source>
        <dbReference type="ARBA" id="ARBA00022801"/>
    </source>
</evidence>
<feature type="region of interest" description="Disordered" evidence="12">
    <location>
        <begin position="255"/>
        <end position="290"/>
    </location>
</feature>
<protein>
    <recommendedName>
        <fullName evidence="13">CCHC-type domain-containing protein</fullName>
    </recommendedName>
</protein>
<dbReference type="SUPFAM" id="SSF56024">
    <property type="entry name" value="Phospholipase D/nuclease"/>
    <property type="match status" value="2"/>
</dbReference>
<dbReference type="PANTHER" id="PTHR12415:SF0">
    <property type="entry name" value="TYROSYL-DNA PHOSPHODIESTERASE 1"/>
    <property type="match status" value="1"/>
</dbReference>
<feature type="region of interest" description="Disordered" evidence="12">
    <location>
        <begin position="153"/>
        <end position="223"/>
    </location>
</feature>
<feature type="active site" description="Nucleophile" evidence="9">
    <location>
        <position position="733"/>
    </location>
</feature>
<dbReference type="OrthoDB" id="47785at2759"/>
<dbReference type="InterPro" id="IPR001878">
    <property type="entry name" value="Znf_CCHC"/>
</dbReference>
<dbReference type="GO" id="GO:0006281">
    <property type="term" value="P:DNA repair"/>
    <property type="evidence" value="ECO:0007669"/>
    <property type="project" value="UniProtKB-KW"/>
</dbReference>
<sequence length="1190" mass="130590">MMDHKSSASFAFRCGICLRNNHTDESCYYKDVTDPSKIRKLPVCPVCRKVGHVARDCWQQKENCSRRPGGFVPQQPRKSGAFVLSQRPGTSRVAVVTSLVVEEEEKGESLLLLNLEEEPRTLSSSMSKSRPTLPLSLAEKTLLDLSDEEFEASKSSSVDRKLSPQAGTKRGGGGPPHEPATLLVDVRGSFEAGPQPPRASSSSGEELFGLVLSGGSSPDRETRKRVSFAPVVSGKENPVSKPVCLGDGKPLERETTLYNKPVAPDSDVKALSGGEKENSSKQKTNGDVGGRVGAEAHIDFTDAWTASIDYQHHISSDWVDFERLVELRPPVSVQMRNGETLVATHGGACCASFRVGMNQRGFILTDALYLPKFDGKVMALWRLAASGHQLEITEDSVNILKHGELGAQALRIGDRAGSMPMAWHRCRSTQASVAVSIRAISTAPHLATLILRSFLLYEYGLDQDGGRTTMRVWCLQLHVWGSANLITRAGKQAYSQTRTPACSSFNTLKTSRYQSFRIHTTTSLPAKAPASSKTREVPKMSSPEHSSKRVKLSSSSSLNRDISPPPLRRQKGTTTGNPIAAGSSSSPNAAPLHCVGDLDSPSKSNKPQKPKDVSRDPTLIISSPFKLTQIRNLPANRNVDTITISDILGSPLIREIWSFNFMHDLEWMVSHLDEDVAKDIDIKIIHGNWRKDDMSRKALESERDKLIDLASSDGGYKIELITAYMPDMFGTHHTKMLVLFYHDDSAEIVVHTANMIPWDWSNMTQAVWGSPKLPLLADDSLERKEGVGYVFKEAFTAYVGAYGWRTKSLMEQIVKYDFRAVRAVFVGHVPGDHAINGPENKLFGWSKVKRVLTRIGRGGGHGVNKAGRVVYTVKGGGEIAMQCSSVATLGESYFDSVLYPTFSTCRPGGGQLNAFDVLRTPSSSASSSRPSNRPELALVFPTVENVRTSVLGWDGGGSIFMKSQKPVDKAQLKYVKPMLRVWGQPPIGLSTAIAVEAERGKATPHIKTYNFFSPPRMDSKDSDTTDGEDESGAFNIVSMDWAMITSANLSKQAWGNPTKGSGPSSTSKIQSYEAGILIHPGLWKDLLKDEAGAVTMSAVGSKDWLVAEGQKIENCDVPEDMDGKCNMVKVGVRLAYDYPLKPYDEDDEPWCKDMPYEGRDWKGITWPPRWEDRLRAAMGVFPGDDDDDDE</sequence>
<name>A0A7C8RFF1_ORBOL</name>
<keyword evidence="5" id="KW-0378">Hydrolase</keyword>
<feature type="binding site" evidence="10">
    <location>
        <position position="1007"/>
    </location>
    <ligand>
        <name>substrate</name>
    </ligand>
</feature>
<feature type="active site" description="Proton donor/acceptor" evidence="9">
    <location>
        <position position="1005"/>
    </location>
</feature>
<evidence type="ECO:0000256" key="12">
    <source>
        <dbReference type="SAM" id="MobiDB-lite"/>
    </source>
</evidence>
<comment type="subcellular location">
    <subcellularLocation>
        <location evidence="1">Nucleus</location>
    </subcellularLocation>
</comment>
<evidence type="ECO:0000256" key="6">
    <source>
        <dbReference type="ARBA" id="ARBA00022839"/>
    </source>
</evidence>
<dbReference type="SMART" id="SM00343">
    <property type="entry name" value="ZnF_C2HC"/>
    <property type="match status" value="1"/>
</dbReference>
<dbReference type="FunFam" id="3.30.870.10:FF:000038">
    <property type="entry name" value="Probable tyrosyl-DNA phosphodiesterase"/>
    <property type="match status" value="1"/>
</dbReference>
<keyword evidence="6" id="KW-0269">Exonuclease</keyword>
<evidence type="ECO:0000256" key="11">
    <source>
        <dbReference type="PIRSR" id="PIRSR610347-3"/>
    </source>
</evidence>
<keyword evidence="4" id="KW-0227">DNA damage</keyword>
<keyword evidence="7" id="KW-0234">DNA repair</keyword>
<dbReference type="CDD" id="cd09123">
    <property type="entry name" value="PLDc_Tdp1_2"/>
    <property type="match status" value="1"/>
</dbReference>
<feature type="compositionally biased region" description="Low complexity" evidence="12">
    <location>
        <begin position="576"/>
        <end position="591"/>
    </location>
</feature>
<dbReference type="Pfam" id="PF06087">
    <property type="entry name" value="Tyr-DNA_phospho"/>
    <property type="match status" value="1"/>
</dbReference>
<reference evidence="14 15" key="1">
    <citation type="submission" date="2020-01" db="EMBL/GenBank/DDBJ databases">
        <authorList>
            <person name="Palmer J.M."/>
        </authorList>
    </citation>
    <scope>NUCLEOTIDE SEQUENCE [LARGE SCALE GENOMIC DNA]</scope>
    <source>
        <strain evidence="14 15">TWF970</strain>
    </source>
</reference>
<proteinExistence type="inferred from homology"/>
<dbReference type="Gene3D" id="3.30.870.10">
    <property type="entry name" value="Endonuclease Chain A"/>
    <property type="match status" value="2"/>
</dbReference>
<feature type="site" description="Interaction with DNA" evidence="11">
    <location>
        <position position="1050"/>
    </location>
</feature>
<dbReference type="GO" id="GO:0003690">
    <property type="term" value="F:double-stranded DNA binding"/>
    <property type="evidence" value="ECO:0007669"/>
    <property type="project" value="TreeGrafter"/>
</dbReference>
<evidence type="ECO:0000256" key="8">
    <source>
        <dbReference type="ARBA" id="ARBA00023242"/>
    </source>
</evidence>
<feature type="binding site" evidence="10">
    <location>
        <position position="735"/>
    </location>
    <ligand>
        <name>substrate</name>
    </ligand>
</feature>
<feature type="region of interest" description="Disordered" evidence="12">
    <location>
        <begin position="519"/>
        <end position="618"/>
    </location>
</feature>
<evidence type="ECO:0000256" key="1">
    <source>
        <dbReference type="ARBA" id="ARBA00004123"/>
    </source>
</evidence>
<organism evidence="14 15">
    <name type="scientific">Orbilia oligospora</name>
    <name type="common">Nematode-trapping fungus</name>
    <name type="synonym">Arthrobotrys oligospora</name>
    <dbReference type="NCBI Taxonomy" id="2813651"/>
    <lineage>
        <taxon>Eukaryota</taxon>
        <taxon>Fungi</taxon>
        <taxon>Dikarya</taxon>
        <taxon>Ascomycota</taxon>
        <taxon>Pezizomycotina</taxon>
        <taxon>Orbiliomycetes</taxon>
        <taxon>Orbiliales</taxon>
        <taxon>Orbiliaceae</taxon>
        <taxon>Orbilia</taxon>
    </lineage>
</organism>
<keyword evidence="8" id="KW-0539">Nucleus</keyword>
<evidence type="ECO:0000313" key="14">
    <source>
        <dbReference type="EMBL" id="KAF3287704.1"/>
    </source>
</evidence>
<evidence type="ECO:0000256" key="9">
    <source>
        <dbReference type="PIRSR" id="PIRSR610347-1"/>
    </source>
</evidence>
<accession>A0A7C8RFF1</accession>
<dbReference type="GO" id="GO:0008270">
    <property type="term" value="F:zinc ion binding"/>
    <property type="evidence" value="ECO:0007669"/>
    <property type="project" value="InterPro"/>
</dbReference>
<dbReference type="EMBL" id="JAABOJ010000004">
    <property type="protein sequence ID" value="KAF3287704.1"/>
    <property type="molecule type" value="Genomic_DNA"/>
</dbReference>
<evidence type="ECO:0000259" key="13">
    <source>
        <dbReference type="SMART" id="SM00343"/>
    </source>
</evidence>
<evidence type="ECO:0000256" key="10">
    <source>
        <dbReference type="PIRSR" id="PIRSR610347-2"/>
    </source>
</evidence>
<evidence type="ECO:0000313" key="15">
    <source>
        <dbReference type="Proteomes" id="UP000474640"/>
    </source>
</evidence>
<evidence type="ECO:0000256" key="4">
    <source>
        <dbReference type="ARBA" id="ARBA00022763"/>
    </source>
</evidence>
<dbReference type="GO" id="GO:0004527">
    <property type="term" value="F:exonuclease activity"/>
    <property type="evidence" value="ECO:0007669"/>
    <property type="project" value="UniProtKB-KW"/>
</dbReference>
<feature type="domain" description="CCHC-type" evidence="13">
    <location>
        <begin position="43"/>
        <end position="59"/>
    </location>
</feature>
<dbReference type="GO" id="GO:0017005">
    <property type="term" value="F:3'-tyrosyl-DNA phosphodiesterase activity"/>
    <property type="evidence" value="ECO:0007669"/>
    <property type="project" value="TreeGrafter"/>
</dbReference>
<evidence type="ECO:0000256" key="7">
    <source>
        <dbReference type="ARBA" id="ARBA00023204"/>
    </source>
</evidence>
<keyword evidence="3" id="KW-0540">Nuclease</keyword>
<evidence type="ECO:0000256" key="2">
    <source>
        <dbReference type="ARBA" id="ARBA00010205"/>
    </source>
</evidence>
<dbReference type="Proteomes" id="UP000474640">
    <property type="component" value="Unassembled WGS sequence"/>
</dbReference>
<dbReference type="InterPro" id="IPR010347">
    <property type="entry name" value="Tdp1"/>
</dbReference>
<dbReference type="GO" id="GO:0005634">
    <property type="term" value="C:nucleus"/>
    <property type="evidence" value="ECO:0007669"/>
    <property type="project" value="UniProtKB-SubCell"/>
</dbReference>
<comment type="similarity">
    <text evidence="2">Belongs to the tyrosyl-DNA phosphodiesterase family.</text>
</comment>